<keyword evidence="3" id="KW-1185">Reference proteome</keyword>
<dbReference type="Gramene" id="TraesJUL3B03G01761350.1">
    <property type="protein sequence ID" value="TraesJUL3B03G01761350.1"/>
    <property type="gene ID" value="TraesJUL3B03G01761350"/>
</dbReference>
<reference evidence="2" key="2">
    <citation type="submission" date="2018-10" db="UniProtKB">
        <authorList>
            <consortium name="EnsemblPlants"/>
        </authorList>
    </citation>
    <scope>IDENTIFICATION</scope>
</reference>
<dbReference type="Gramene" id="TraesNOR3B03G01771060.1">
    <property type="protein sequence ID" value="TraesNOR3B03G01771060.1"/>
    <property type="gene ID" value="TraesNOR3B03G01771060"/>
</dbReference>
<dbReference type="Gramene" id="TraesARI3B03G01775880.1">
    <property type="protein sequence ID" value="TraesARI3B03G01775880.1"/>
    <property type="gene ID" value="TraesARI3B03G01775880"/>
</dbReference>
<evidence type="ECO:0000313" key="2">
    <source>
        <dbReference type="EnsemblPlants" id="TraesCS3B02G489600.1"/>
    </source>
</evidence>
<dbReference type="Gramene" id="TraesJAG3B03G01754680.1">
    <property type="protein sequence ID" value="TraesJAG3B03G01754680.1"/>
    <property type="gene ID" value="TraesJAG3B03G01754680"/>
</dbReference>
<evidence type="ECO:0000313" key="3">
    <source>
        <dbReference type="Proteomes" id="UP000019116"/>
    </source>
</evidence>
<reference evidence="2" key="1">
    <citation type="submission" date="2018-08" db="EMBL/GenBank/DDBJ databases">
        <authorList>
            <person name="Rossello M."/>
        </authorList>
    </citation>
    <scope>NUCLEOTIDE SEQUENCE [LARGE SCALE GENOMIC DNA]</scope>
    <source>
        <strain evidence="2">cv. Chinese Spring</strain>
    </source>
</reference>
<dbReference type="Gramene" id="TraesCLE_scaffold_040179_01G000200.1">
    <property type="protein sequence ID" value="TraesCLE_scaffold_040179_01G000200.1"/>
    <property type="gene ID" value="TraesCLE_scaffold_040179_01G000200"/>
</dbReference>
<dbReference type="Gramene" id="TraesLDM3B03G01746270.1">
    <property type="protein sequence ID" value="TraesLDM3B03G01746270.1"/>
    <property type="gene ID" value="TraesLDM3B03G01746270"/>
</dbReference>
<dbReference type="Proteomes" id="UP000019116">
    <property type="component" value="Chromosome 3B"/>
</dbReference>
<dbReference type="Gramene" id="TraesSTA3B03G01736080.1">
    <property type="protein sequence ID" value="TraesSTA3B03G01736080.1"/>
    <property type="gene ID" value="TraesSTA3B03G01736080"/>
</dbReference>
<dbReference type="Gramene" id="TraesCS3B02G489600.1">
    <property type="protein sequence ID" value="TraesCS3B02G489600.1"/>
    <property type="gene ID" value="TraesCS3B02G489600"/>
</dbReference>
<evidence type="ECO:0000256" key="1">
    <source>
        <dbReference type="SAM" id="MobiDB-lite"/>
    </source>
</evidence>
<organism evidence="2">
    <name type="scientific">Triticum aestivum</name>
    <name type="common">Wheat</name>
    <dbReference type="NCBI Taxonomy" id="4565"/>
    <lineage>
        <taxon>Eukaryota</taxon>
        <taxon>Viridiplantae</taxon>
        <taxon>Streptophyta</taxon>
        <taxon>Embryophyta</taxon>
        <taxon>Tracheophyta</taxon>
        <taxon>Spermatophyta</taxon>
        <taxon>Magnoliopsida</taxon>
        <taxon>Liliopsida</taxon>
        <taxon>Poales</taxon>
        <taxon>Poaceae</taxon>
        <taxon>BOP clade</taxon>
        <taxon>Pooideae</taxon>
        <taxon>Triticodae</taxon>
        <taxon>Triticeae</taxon>
        <taxon>Triticinae</taxon>
        <taxon>Triticum</taxon>
    </lineage>
</organism>
<dbReference type="Gramene" id="TraesWEE_scaffold_000718_01G000200.1">
    <property type="protein sequence ID" value="TraesWEE_scaffold_000718_01G000200.1"/>
    <property type="gene ID" value="TraesWEE_scaffold_000718_01G000200"/>
</dbReference>
<protein>
    <submittedName>
        <fullName evidence="2">Uncharacterized protein</fullName>
    </submittedName>
</protein>
<accession>A0A3B6FWG8</accession>
<sequence>MPRPIDKPDVSEVADSDMFVDLSPLDSAPQVIRGPASRHERHPMAFTPLSFSLGVSQDQPVAQDPMLVAFAFPGSMLAMMAQPMVEGRKAIKFAEPIVQGILNHILILAGTPEEISPSLDEAYRRIEEAALQRRSSRGQGQSSSNVPVDTVSEDTIRSATPGFVRQQRVVHPPPMEDYEPEVRATKEQT</sequence>
<dbReference type="Gramene" id="TraesCS3B03G1212400.1">
    <property type="protein sequence ID" value="TraesCS3B03G1212400.1.CDS"/>
    <property type="gene ID" value="TraesCS3B03G1212400"/>
</dbReference>
<name>A0A3B6FWG8_WHEAT</name>
<dbReference type="Gramene" id="TraesSYM3B03G01769320.1">
    <property type="protein sequence ID" value="TraesSYM3B03G01769320.1"/>
    <property type="gene ID" value="TraesSYM3B03G01769320"/>
</dbReference>
<feature type="compositionally biased region" description="Basic and acidic residues" evidence="1">
    <location>
        <begin position="180"/>
        <end position="189"/>
    </location>
</feature>
<dbReference type="Gramene" id="TraesLAC3B03G01688360.1">
    <property type="protein sequence ID" value="TraesLAC3B03G01688360.1"/>
    <property type="gene ID" value="TraesLAC3B03G01688360"/>
</dbReference>
<proteinExistence type="predicted"/>
<dbReference type="EnsemblPlants" id="TraesCS3B02G489600.1">
    <property type="protein sequence ID" value="TraesCS3B02G489600.1"/>
    <property type="gene ID" value="TraesCS3B02G489600"/>
</dbReference>
<dbReference type="Gramene" id="TraesMAC3B03G01747600.1">
    <property type="protein sequence ID" value="TraesMAC3B03G01747600.1"/>
    <property type="gene ID" value="TraesMAC3B03G01747600"/>
</dbReference>
<dbReference type="AlphaFoldDB" id="A0A3B6FWG8"/>
<dbReference type="Gramene" id="TraesROB_scaffold_000902_01G000200.1">
    <property type="protein sequence ID" value="TraesROB_scaffold_000902_01G000200.1"/>
    <property type="gene ID" value="TraesROB_scaffold_000902_01G000200"/>
</dbReference>
<feature type="region of interest" description="Disordered" evidence="1">
    <location>
        <begin position="131"/>
        <end position="189"/>
    </location>
</feature>